<dbReference type="RefSeq" id="WP_069718557.1">
    <property type="nucleotide sequence ID" value="NZ_MJEH01000062.1"/>
</dbReference>
<dbReference type="AlphaFoldDB" id="A0A1E5LB43"/>
<dbReference type="InterPro" id="IPR036582">
    <property type="entry name" value="Mao_N_sf"/>
</dbReference>
<sequence>MKRLCLLFICSLLFFATNINVSAKEFHRLVLPINTKQIYHDNAFSVSQTEHLNENGTSYASLRSLANELRATLTYDSSNKQYVVTRGESTLRLQQGKKGYILNDQYVSSNVPTTINKDGSLLIQLKVFTEAFADFIGFDKERNAIVITYSQVVSGGSTNSKPEVPKNQTPNAFFRTDKDSYKMGEPIYYEGLSSDDKKVVRSEWVNQKLGFFTPGPQTITIKAWDAEGLMGQYSKTITIEDELLYPEDEFYKRFTALGDKFDVNSGNALTYPIIESQMKEQGYKVVRVNSPEQITGENIHYQYSLSGAQRFAIHKQNGTDKPITLHFTVHNPSDKTATVKIPHYGSGGPYLYIYQVGKNAVGRFLETLDRPLNETITLKPGETKSLLLNTSETIMPKDTVTIYADVESDSLLTYTVATTYSNTPKEKINKLPYAERDEYHNLGHFYYSERVMTVDEQVGNEKERIVIGDGKVDTFQLGFDPYTNHTEVNAGNHGILYNISLKDVAADSVITINPRGGSYAGAFYVNGKIVDITNNGLIEGPAQSGVIYRTGKFSERVQIQFMPAAGSNMPINLLIEPIKVEPVENEEN</sequence>
<dbReference type="InterPro" id="IPR012854">
    <property type="entry name" value="Cu_amine_oxidase-like_N"/>
</dbReference>
<feature type="signal peptide" evidence="1">
    <location>
        <begin position="1"/>
        <end position="23"/>
    </location>
</feature>
<dbReference type="Pfam" id="PF07833">
    <property type="entry name" value="Cu_amine_oxidN1"/>
    <property type="match status" value="1"/>
</dbReference>
<keyword evidence="4" id="KW-1185">Reference proteome</keyword>
<gene>
    <name evidence="3" type="ORF">BFG57_05370</name>
</gene>
<dbReference type="STRING" id="1305675.BFG57_05370"/>
<proteinExistence type="predicted"/>
<dbReference type="OrthoDB" id="25008at2"/>
<comment type="caution">
    <text evidence="3">The sequence shown here is derived from an EMBL/GenBank/DDBJ whole genome shotgun (WGS) entry which is preliminary data.</text>
</comment>
<feature type="chain" id="PRO_5009180841" description="Copper amine oxidase-like N-terminal domain-containing protein" evidence="1">
    <location>
        <begin position="24"/>
        <end position="588"/>
    </location>
</feature>
<organism evidence="3 4">
    <name type="scientific">Bacillus solimangrovi</name>
    <dbReference type="NCBI Taxonomy" id="1305675"/>
    <lineage>
        <taxon>Bacteria</taxon>
        <taxon>Bacillati</taxon>
        <taxon>Bacillota</taxon>
        <taxon>Bacilli</taxon>
        <taxon>Bacillales</taxon>
        <taxon>Bacillaceae</taxon>
        <taxon>Bacillus</taxon>
    </lineage>
</organism>
<dbReference type="SUPFAM" id="SSF55383">
    <property type="entry name" value="Copper amine oxidase, domain N"/>
    <property type="match status" value="1"/>
</dbReference>
<dbReference type="Gene3D" id="3.30.457.10">
    <property type="entry name" value="Copper amine oxidase-like, N-terminal domain"/>
    <property type="match status" value="1"/>
</dbReference>
<evidence type="ECO:0000313" key="3">
    <source>
        <dbReference type="EMBL" id="OEH91297.1"/>
    </source>
</evidence>
<evidence type="ECO:0000256" key="1">
    <source>
        <dbReference type="SAM" id="SignalP"/>
    </source>
</evidence>
<name>A0A1E5LB43_9BACI</name>
<accession>A0A1E5LB43</accession>
<dbReference type="EMBL" id="MJEH01000062">
    <property type="protein sequence ID" value="OEH91297.1"/>
    <property type="molecule type" value="Genomic_DNA"/>
</dbReference>
<keyword evidence="1" id="KW-0732">Signal</keyword>
<evidence type="ECO:0000259" key="2">
    <source>
        <dbReference type="Pfam" id="PF07833"/>
    </source>
</evidence>
<evidence type="ECO:0000313" key="4">
    <source>
        <dbReference type="Proteomes" id="UP000095209"/>
    </source>
</evidence>
<reference evidence="3 4" key="1">
    <citation type="submission" date="2016-08" db="EMBL/GenBank/DDBJ databases">
        <title>Genome of Bacillus solimangrovi GH2-4.</title>
        <authorList>
            <person name="Lim S."/>
            <person name="Kim B.-C."/>
        </authorList>
    </citation>
    <scope>NUCLEOTIDE SEQUENCE [LARGE SCALE GENOMIC DNA]</scope>
    <source>
        <strain evidence="3 4">GH2-4</strain>
    </source>
</reference>
<feature type="domain" description="Copper amine oxidase-like N-terminal" evidence="2">
    <location>
        <begin position="49"/>
        <end position="147"/>
    </location>
</feature>
<protein>
    <recommendedName>
        <fullName evidence="2">Copper amine oxidase-like N-terminal domain-containing protein</fullName>
    </recommendedName>
</protein>
<dbReference type="Proteomes" id="UP000095209">
    <property type="component" value="Unassembled WGS sequence"/>
</dbReference>